<feature type="domain" description="VWFA" evidence="1">
    <location>
        <begin position="61"/>
        <end position="124"/>
    </location>
</feature>
<accession>A0AAD8BAF2</accession>
<dbReference type="Proteomes" id="UP001233172">
    <property type="component" value="Unassembled WGS sequence"/>
</dbReference>
<feature type="non-terminal residue" evidence="2">
    <location>
        <position position="124"/>
    </location>
</feature>
<sequence>YESTISPSSSDAPTRPNSVELKTTSPLLTLLTSTLTSVTTPQKEVMTDQPTTTTSHASKTDIILLIDASTSAGLESWSNLTTFASNFVRSLTFDNTLFGAVVFNKRSKILFSMDTYTSIDEVSE</sequence>
<evidence type="ECO:0000313" key="2">
    <source>
        <dbReference type="EMBL" id="KAK0050617.1"/>
    </source>
</evidence>
<organism evidence="2 3">
    <name type="scientific">Biomphalaria pfeifferi</name>
    <name type="common">Bloodfluke planorb</name>
    <name type="synonym">Freshwater snail</name>
    <dbReference type="NCBI Taxonomy" id="112525"/>
    <lineage>
        <taxon>Eukaryota</taxon>
        <taxon>Metazoa</taxon>
        <taxon>Spiralia</taxon>
        <taxon>Lophotrochozoa</taxon>
        <taxon>Mollusca</taxon>
        <taxon>Gastropoda</taxon>
        <taxon>Heterobranchia</taxon>
        <taxon>Euthyneura</taxon>
        <taxon>Panpulmonata</taxon>
        <taxon>Hygrophila</taxon>
        <taxon>Lymnaeoidea</taxon>
        <taxon>Planorbidae</taxon>
        <taxon>Biomphalaria</taxon>
    </lineage>
</organism>
<dbReference type="EMBL" id="JASAOG010000112">
    <property type="protein sequence ID" value="KAK0050617.1"/>
    <property type="molecule type" value="Genomic_DNA"/>
</dbReference>
<dbReference type="InterPro" id="IPR036465">
    <property type="entry name" value="vWFA_dom_sf"/>
</dbReference>
<dbReference type="InterPro" id="IPR002035">
    <property type="entry name" value="VWF_A"/>
</dbReference>
<proteinExistence type="predicted"/>
<dbReference type="Gene3D" id="3.40.50.410">
    <property type="entry name" value="von Willebrand factor, type A domain"/>
    <property type="match status" value="1"/>
</dbReference>
<dbReference type="AlphaFoldDB" id="A0AAD8BAF2"/>
<keyword evidence="3" id="KW-1185">Reference proteome</keyword>
<dbReference type="Pfam" id="PF00092">
    <property type="entry name" value="VWA"/>
    <property type="match status" value="1"/>
</dbReference>
<evidence type="ECO:0000259" key="1">
    <source>
        <dbReference type="PROSITE" id="PS50234"/>
    </source>
</evidence>
<reference evidence="2" key="1">
    <citation type="journal article" date="2023" name="PLoS Negl. Trop. Dis.">
        <title>A genome sequence for Biomphalaria pfeifferi, the major vector snail for the human-infecting parasite Schistosoma mansoni.</title>
        <authorList>
            <person name="Bu L."/>
            <person name="Lu L."/>
            <person name="Laidemitt M.R."/>
            <person name="Zhang S.M."/>
            <person name="Mutuku M."/>
            <person name="Mkoji G."/>
            <person name="Steinauer M."/>
            <person name="Loker E.S."/>
        </authorList>
    </citation>
    <scope>NUCLEOTIDE SEQUENCE</scope>
    <source>
        <strain evidence="2">KasaAsao</strain>
    </source>
</reference>
<name>A0AAD8BAF2_BIOPF</name>
<dbReference type="PROSITE" id="PS50234">
    <property type="entry name" value="VWFA"/>
    <property type="match status" value="1"/>
</dbReference>
<gene>
    <name evidence="2" type="ORF">Bpfe_019954</name>
</gene>
<dbReference type="CDD" id="cd00198">
    <property type="entry name" value="vWFA"/>
    <property type="match status" value="1"/>
</dbReference>
<comment type="caution">
    <text evidence="2">The sequence shown here is derived from an EMBL/GenBank/DDBJ whole genome shotgun (WGS) entry which is preliminary data.</text>
</comment>
<protein>
    <submittedName>
        <fullName evidence="2">Serine-rich adhesin for platelets</fullName>
    </submittedName>
</protein>
<feature type="non-terminal residue" evidence="2">
    <location>
        <position position="1"/>
    </location>
</feature>
<evidence type="ECO:0000313" key="3">
    <source>
        <dbReference type="Proteomes" id="UP001233172"/>
    </source>
</evidence>
<reference evidence="2" key="2">
    <citation type="submission" date="2023-04" db="EMBL/GenBank/DDBJ databases">
        <authorList>
            <person name="Bu L."/>
            <person name="Lu L."/>
            <person name="Laidemitt M.R."/>
            <person name="Zhang S.M."/>
            <person name="Mutuku M."/>
            <person name="Mkoji G."/>
            <person name="Steinauer M."/>
            <person name="Loker E.S."/>
        </authorList>
    </citation>
    <scope>NUCLEOTIDE SEQUENCE</scope>
    <source>
        <strain evidence="2">KasaAsao</strain>
        <tissue evidence="2">Whole Snail</tissue>
    </source>
</reference>
<dbReference type="SUPFAM" id="SSF53300">
    <property type="entry name" value="vWA-like"/>
    <property type="match status" value="1"/>
</dbReference>